<sequence length="488" mass="55904">MTSVKKIESCEKPDSCFEKHQADLLYLHNSNEDHFNGNKKSTKFCEILNESDAQILHDSNDCDNIVVKLSFNIVNPCVTYFLSIVSYFCSFNVIIVRFENVGKDIKIEGQLDGIFEMIVECKSSKKQVLKAFEAIYHNEPIQKIGIEKVVDGNLETPWFPRHISDIDKCMHVVTKYEPTEDPKHPGYQDQVYIDRRAELNRVANSYKYGDKIPHVDYTEGEHKLWGVCYETLKKLMNSYCCKEYRENIKMLEDEGIIKADKIPQIADLSVYLRSKTGFQLRPCGGLLSARDFLASLAFRVFQTTQYTRHPKAPHHSPEPDVIHEILGHVPMFADPYIAQISQEIGLLSLGAKDDQIEKLSTIYWFIIEFGLCQENGKLKAIGAGLISAYGELLHACAETTSHQPFVPEVTAVTKYDDSHYQPVYFVTESLKDAFIKVKKYAKSFKKPFITTYNPYIDTVQVTMRKDAIENKKANISIMIEELHDLFAN</sequence>
<dbReference type="Proteomes" id="UP000095286">
    <property type="component" value="Unplaced"/>
</dbReference>
<evidence type="ECO:0000313" key="2">
    <source>
        <dbReference type="WBParaSite" id="RSKR_0000752600.1"/>
    </source>
</evidence>
<name>A0AC35U4N2_9BILA</name>
<organism evidence="1 2">
    <name type="scientific">Rhabditophanes sp. KR3021</name>
    <dbReference type="NCBI Taxonomy" id="114890"/>
    <lineage>
        <taxon>Eukaryota</taxon>
        <taxon>Metazoa</taxon>
        <taxon>Ecdysozoa</taxon>
        <taxon>Nematoda</taxon>
        <taxon>Chromadorea</taxon>
        <taxon>Rhabditida</taxon>
        <taxon>Tylenchina</taxon>
        <taxon>Panagrolaimomorpha</taxon>
        <taxon>Strongyloidoidea</taxon>
        <taxon>Alloionematidae</taxon>
        <taxon>Rhabditophanes</taxon>
    </lineage>
</organism>
<reference evidence="2" key="1">
    <citation type="submission" date="2016-11" db="UniProtKB">
        <authorList>
            <consortium name="WormBaseParasite"/>
        </authorList>
    </citation>
    <scope>IDENTIFICATION</scope>
    <source>
        <strain evidence="2">KR3021</strain>
    </source>
</reference>
<accession>A0AC35U4N2</accession>
<dbReference type="WBParaSite" id="RSKR_0000752600.1">
    <property type="protein sequence ID" value="RSKR_0000752600.1"/>
    <property type="gene ID" value="RSKR_0000752600"/>
</dbReference>
<evidence type="ECO:0000313" key="1">
    <source>
        <dbReference type="Proteomes" id="UP000095286"/>
    </source>
</evidence>
<proteinExistence type="predicted"/>
<protein>
    <submittedName>
        <fullName evidence="2">BH4_AAA_HYDROXYL_2 domain-containing protein</fullName>
    </submittedName>
</protein>